<evidence type="ECO:0000256" key="2">
    <source>
        <dbReference type="SAM" id="Phobius"/>
    </source>
</evidence>
<feature type="transmembrane region" description="Helical" evidence="2">
    <location>
        <begin position="26"/>
        <end position="49"/>
    </location>
</feature>
<gene>
    <name evidence="3" type="ORF">CI1B_10070</name>
</gene>
<name>A0A508STK8_9BRAD</name>
<evidence type="ECO:0000313" key="4">
    <source>
        <dbReference type="Proteomes" id="UP000328092"/>
    </source>
</evidence>
<keyword evidence="2" id="KW-1133">Transmembrane helix</keyword>
<organism evidence="3 4">
    <name type="scientific">Bradyrhizobium ivorense</name>
    <dbReference type="NCBI Taxonomy" id="2511166"/>
    <lineage>
        <taxon>Bacteria</taxon>
        <taxon>Pseudomonadati</taxon>
        <taxon>Pseudomonadota</taxon>
        <taxon>Alphaproteobacteria</taxon>
        <taxon>Hyphomicrobiales</taxon>
        <taxon>Nitrobacteraceae</taxon>
        <taxon>Bradyrhizobium</taxon>
    </lineage>
</organism>
<dbReference type="AlphaFoldDB" id="A0A508STK8"/>
<keyword evidence="2" id="KW-0472">Membrane</keyword>
<feature type="compositionally biased region" description="Basic residues" evidence="1">
    <location>
        <begin position="151"/>
        <end position="167"/>
    </location>
</feature>
<reference evidence="3" key="1">
    <citation type="submission" date="2019-02" db="EMBL/GenBank/DDBJ databases">
        <authorList>
            <person name="Pothier F.J."/>
        </authorList>
    </citation>
    <scope>NUCLEOTIDE SEQUENCE</scope>
    <source>
        <strain evidence="3">CI-1B</strain>
    </source>
</reference>
<keyword evidence="2" id="KW-0812">Transmembrane</keyword>
<keyword evidence="4" id="KW-1185">Reference proteome</keyword>
<proteinExistence type="predicted"/>
<feature type="compositionally biased region" description="Low complexity" evidence="1">
    <location>
        <begin position="135"/>
        <end position="148"/>
    </location>
</feature>
<accession>A0A508STK8</accession>
<protein>
    <submittedName>
        <fullName evidence="3">Uncharacterized protein</fullName>
    </submittedName>
</protein>
<comment type="caution">
    <text evidence="3">The sequence shown here is derived from an EMBL/GenBank/DDBJ whole genome shotgun (WGS) entry which is preliminary data.</text>
</comment>
<dbReference type="EMBL" id="CAADFC020000004">
    <property type="protein sequence ID" value="VIO65899.1"/>
    <property type="molecule type" value="Genomic_DNA"/>
</dbReference>
<feature type="region of interest" description="Disordered" evidence="1">
    <location>
        <begin position="133"/>
        <end position="167"/>
    </location>
</feature>
<dbReference type="Proteomes" id="UP000328092">
    <property type="component" value="Unassembled WGS sequence"/>
</dbReference>
<evidence type="ECO:0000256" key="1">
    <source>
        <dbReference type="SAM" id="MobiDB-lite"/>
    </source>
</evidence>
<sequence>MSGFGRMVELAPRNAELSSRIGVQPIAIGAVALVLVLFGIGSIALYRSFTGNMPETDRMVAARQLQAKTAQVSEALVEKTKGLEATQQESIDQLQTVQDQLQTLRRQIAAQQADNKKLSEQIAALTEQIEGLRQAQANAQANEPAAEPSPRKRSKRSAYRKRHRSRG</sequence>
<evidence type="ECO:0000313" key="3">
    <source>
        <dbReference type="EMBL" id="VIO65899.1"/>
    </source>
</evidence>